<accession>A0AAJ0U288</accession>
<organism evidence="3 4">
    <name type="scientific">Halochromatium glycolicum</name>
    <dbReference type="NCBI Taxonomy" id="85075"/>
    <lineage>
        <taxon>Bacteria</taxon>
        <taxon>Pseudomonadati</taxon>
        <taxon>Pseudomonadota</taxon>
        <taxon>Gammaproteobacteria</taxon>
        <taxon>Chromatiales</taxon>
        <taxon>Chromatiaceae</taxon>
        <taxon>Halochromatium</taxon>
    </lineage>
</organism>
<comment type="caution">
    <text evidence="3">The sequence shown here is derived from an EMBL/GenBank/DDBJ whole genome shotgun (WGS) entry which is preliminary data.</text>
</comment>
<evidence type="ECO:0000256" key="2">
    <source>
        <dbReference type="SAM" id="SignalP"/>
    </source>
</evidence>
<keyword evidence="4" id="KW-1185">Reference proteome</keyword>
<keyword evidence="2" id="KW-0732">Signal</keyword>
<proteinExistence type="predicted"/>
<name>A0AAJ0U288_9GAMM</name>
<feature type="coiled-coil region" evidence="1">
    <location>
        <begin position="22"/>
        <end position="65"/>
    </location>
</feature>
<dbReference type="AlphaFoldDB" id="A0AAJ0U288"/>
<feature type="signal peptide" evidence="2">
    <location>
        <begin position="1"/>
        <end position="18"/>
    </location>
</feature>
<dbReference type="SUPFAM" id="SSF56935">
    <property type="entry name" value="Porins"/>
    <property type="match status" value="1"/>
</dbReference>
<reference evidence="3" key="1">
    <citation type="submission" date="2017-08" db="EMBL/GenBank/DDBJ databases">
        <authorList>
            <person name="Imhoff J.F."/>
            <person name="Rahn T."/>
            <person name="Kuenzel S."/>
            <person name="Neulinger S.C."/>
        </authorList>
    </citation>
    <scope>NUCLEOTIDE SEQUENCE</scope>
    <source>
        <strain evidence="3">DSM 11080</strain>
    </source>
</reference>
<evidence type="ECO:0008006" key="5">
    <source>
        <dbReference type="Google" id="ProtNLM"/>
    </source>
</evidence>
<keyword evidence="1" id="KW-0175">Coiled coil</keyword>
<evidence type="ECO:0000256" key="1">
    <source>
        <dbReference type="SAM" id="Coils"/>
    </source>
</evidence>
<gene>
    <name evidence="3" type="ORF">CKO40_05185</name>
</gene>
<dbReference type="Proteomes" id="UP001296776">
    <property type="component" value="Unassembled WGS sequence"/>
</dbReference>
<protein>
    <recommendedName>
        <fullName evidence="5">Phosphate-selective porin O and P</fullName>
    </recommendedName>
</protein>
<dbReference type="EMBL" id="NRSJ01000006">
    <property type="protein sequence ID" value="MBK1703950.1"/>
    <property type="molecule type" value="Genomic_DNA"/>
</dbReference>
<evidence type="ECO:0000313" key="4">
    <source>
        <dbReference type="Proteomes" id="UP001296776"/>
    </source>
</evidence>
<evidence type="ECO:0000313" key="3">
    <source>
        <dbReference type="EMBL" id="MBK1703950.1"/>
    </source>
</evidence>
<sequence>MLALSLAAVLGAPQLATAAADPATLERRIAELQAELSRAQAELAAAKADAEAANEKAAAAEAQLDDSGPPVADKIQFGPLTIGGAIRANYILGSYPDRGDGPSRGGNGGDFELDTFRINMDLKYDQLVGKLEYRWYPGYNFIHTGWLGWDFDDGSQVQVGINRVPFGPGPYGVSQSWFFDQHYYVGLSDDMDLGIKYVTDIGNLSLDFAYYARSEWNGNGTSQDSTRYGYDAVEWHSGVSPNGIVLDGDNAPPPNGYRERNQFNIRAIYTFEDMPVATDLGVSLQYGQLKGRRADDGHHWAASVHMTNSWNNWLLATQLTRYKYDIDSDNPLNTDTLLPMGAYDFAWPVASEAWLPAVSLSYLYETPQIPWLDSVRPYVEYSSIIKEEGDFNDSQLVTLGAAWARGGWYIYTDLAFSDGNYFVGSETEDGNAETFNDADLFSSTAGVGDFGANGNDHWNYRFNINFGYYF</sequence>
<reference evidence="3" key="2">
    <citation type="journal article" date="2020" name="Microorganisms">
        <title>Osmotic Adaptation and Compatible Solute Biosynthesis of Phototrophic Bacteria as Revealed from Genome Analyses.</title>
        <authorList>
            <person name="Imhoff J.F."/>
            <person name="Rahn T."/>
            <person name="Kunzel S."/>
            <person name="Keller A."/>
            <person name="Neulinger S.C."/>
        </authorList>
    </citation>
    <scope>NUCLEOTIDE SEQUENCE</scope>
    <source>
        <strain evidence="3">DSM 11080</strain>
    </source>
</reference>
<feature type="chain" id="PRO_5042476618" description="Phosphate-selective porin O and P" evidence="2">
    <location>
        <begin position="19"/>
        <end position="470"/>
    </location>
</feature>